<dbReference type="Gene3D" id="3.40.630.30">
    <property type="match status" value="1"/>
</dbReference>
<dbReference type="Proteomes" id="UP000216605">
    <property type="component" value="Unassembled WGS sequence"/>
</dbReference>
<dbReference type="AlphaFoldDB" id="A0A255ZS69"/>
<gene>
    <name evidence="1" type="ORF">CHU92_02535</name>
</gene>
<reference evidence="1 2" key="1">
    <citation type="submission" date="2017-07" db="EMBL/GenBank/DDBJ databases">
        <title>Flavobacterium cyanobacteriorum sp. nov., isolated from cyanobacterial aggregates in a eutrophic lake.</title>
        <authorList>
            <person name="Cai H."/>
        </authorList>
    </citation>
    <scope>NUCLEOTIDE SEQUENCE [LARGE SCALE GENOMIC DNA]</scope>
    <source>
        <strain evidence="1 2">TH021</strain>
    </source>
</reference>
<accession>A0A255ZS69</accession>
<dbReference type="InterPro" id="IPR016181">
    <property type="entry name" value="Acyl_CoA_acyltransferase"/>
</dbReference>
<dbReference type="RefSeq" id="WP_094412289.1">
    <property type="nucleotide sequence ID" value="NZ_NOXV01000157.1"/>
</dbReference>
<keyword evidence="2" id="KW-1185">Reference proteome</keyword>
<name>A0A255ZS69_9FLAO</name>
<dbReference type="SUPFAM" id="SSF55729">
    <property type="entry name" value="Acyl-CoA N-acyltransferases (Nat)"/>
    <property type="match status" value="1"/>
</dbReference>
<comment type="caution">
    <text evidence="1">The sequence shown here is derived from an EMBL/GenBank/DDBJ whole genome shotgun (WGS) entry which is preliminary data.</text>
</comment>
<proteinExistence type="predicted"/>
<sequence length="379" mass="44084">MASELYFRIFTTVAALPQDWDTIAEPNIFLSSRYLALLEKAPPKNMECFFIGLYKNGTLGGIALAQYIDLCSINPFGTKKNNWVKEYLFRRFSSNILIIGNNMLTGQNAFLLANTITIQEGLLLLKDVLDVIKGIYRKKRMKINLLAVKDFNESEFPDFESAGFKGYFRFCTQPNMIFSIKEKWASVDDYLTSINTKYRTQYNRARKKSHGVEKKKLTKEDIVIYRDRIYALYATVANNASFNTFLLPENHFEIFKESLKDDFLFYGYFIDNELAGFSTLIKNGPDMDTYFLGYDDRVQKEKMLYLNMLYDMVAYAIKKKFKHVILARSAMEIKSSVGAKAEEVYGIIKHTNPVLNLFMGKLFTYFDPKVEWKERNPFK</sequence>
<protein>
    <submittedName>
        <fullName evidence="1">8-amino-7-oxononanoate synthase</fullName>
    </submittedName>
</protein>
<dbReference type="EMBL" id="NOXV01000157">
    <property type="protein sequence ID" value="OYQ44353.1"/>
    <property type="molecule type" value="Genomic_DNA"/>
</dbReference>
<evidence type="ECO:0000313" key="1">
    <source>
        <dbReference type="EMBL" id="OYQ44353.1"/>
    </source>
</evidence>
<evidence type="ECO:0000313" key="2">
    <source>
        <dbReference type="Proteomes" id="UP000216605"/>
    </source>
</evidence>
<organism evidence="1 2">
    <name type="scientific">Flavobacterium cyanobacteriorum</name>
    <dbReference type="NCBI Taxonomy" id="2022802"/>
    <lineage>
        <taxon>Bacteria</taxon>
        <taxon>Pseudomonadati</taxon>
        <taxon>Bacteroidota</taxon>
        <taxon>Flavobacteriia</taxon>
        <taxon>Flavobacteriales</taxon>
        <taxon>Flavobacteriaceae</taxon>
        <taxon>Flavobacterium</taxon>
    </lineage>
</organism>
<dbReference type="OrthoDB" id="240921at2"/>